<feature type="compositionally biased region" description="Polar residues" evidence="2">
    <location>
        <begin position="137"/>
        <end position="154"/>
    </location>
</feature>
<feature type="region of interest" description="Disordered" evidence="2">
    <location>
        <begin position="242"/>
        <end position="262"/>
    </location>
</feature>
<reference evidence="3 4" key="1">
    <citation type="journal article" date="2024" name="Commun. Biol.">
        <title>Comparative genomic analysis of thermophilic fungi reveals convergent evolutionary adaptations and gene losses.</title>
        <authorList>
            <person name="Steindorff A.S."/>
            <person name="Aguilar-Pontes M.V."/>
            <person name="Robinson A.J."/>
            <person name="Andreopoulos B."/>
            <person name="LaButti K."/>
            <person name="Kuo A."/>
            <person name="Mondo S."/>
            <person name="Riley R."/>
            <person name="Otillar R."/>
            <person name="Haridas S."/>
            <person name="Lipzen A."/>
            <person name="Grimwood J."/>
            <person name="Schmutz J."/>
            <person name="Clum A."/>
            <person name="Reid I.D."/>
            <person name="Moisan M.C."/>
            <person name="Butler G."/>
            <person name="Nguyen T.T.M."/>
            <person name="Dewar K."/>
            <person name="Conant G."/>
            <person name="Drula E."/>
            <person name="Henrissat B."/>
            <person name="Hansel C."/>
            <person name="Singer S."/>
            <person name="Hutchinson M.I."/>
            <person name="de Vries R.P."/>
            <person name="Natvig D.O."/>
            <person name="Powell A.J."/>
            <person name="Tsang A."/>
            <person name="Grigoriev I.V."/>
        </authorList>
    </citation>
    <scope>NUCLEOTIDE SEQUENCE [LARGE SCALE GENOMIC DNA]</scope>
    <source>
        <strain evidence="3 4">CBS 494.80</strain>
    </source>
</reference>
<sequence>MRLALSPNPTLPQLFWSTDVSLPRLQEILAMTATQEPPSSRRAHLTADQLENLKFISQEIIRVVAKTQEAKADSKATQQTYKAHEKSADDIGQFAENARRTVEILEFRFKIAQDDYRDVLSMFEAAKQRIKDELILDTTSPPQDSDSNTDNDSAPSQEILELCLKVNQEKEKVDQLARTVRNEKADLEQAMRSAEKANDTKLNSLSKLEGCKKTLFGTEAVLKQLCHEQITIFSHSKLLQGTTTEVNTAGSTQQRETSPEEKDDIIATLLATIDGHQNEIETVGERKESELRFKHKNELDAMAKDTARATREQCRTETEPLVLLMIPILRRILEQQKAPEERNKAIIDAGNEAAHRGSAVAHALMYQSIFSVPMQPWSVEEFRMVYGFSPEFVWAYRGVGWFIQILNWFWNMREFHRHRSGEASKNQPVPFRSTQFHTNFRMLRDLILQNEVHAKVPIGVHLLADHADTVFDDMEKEHEASHENYQEWLKNRHSITPHKSG</sequence>
<organism evidence="3 4">
    <name type="scientific">Oculimacula yallundae</name>
    <dbReference type="NCBI Taxonomy" id="86028"/>
    <lineage>
        <taxon>Eukaryota</taxon>
        <taxon>Fungi</taxon>
        <taxon>Dikarya</taxon>
        <taxon>Ascomycota</taxon>
        <taxon>Pezizomycotina</taxon>
        <taxon>Leotiomycetes</taxon>
        <taxon>Helotiales</taxon>
        <taxon>Ploettnerulaceae</taxon>
        <taxon>Oculimacula</taxon>
    </lineage>
</organism>
<gene>
    <name evidence="3" type="ORF">VTL71DRAFT_8642</name>
</gene>
<evidence type="ECO:0000313" key="3">
    <source>
        <dbReference type="EMBL" id="KAL2074863.1"/>
    </source>
</evidence>
<evidence type="ECO:0000256" key="1">
    <source>
        <dbReference type="SAM" id="Coils"/>
    </source>
</evidence>
<feature type="coiled-coil region" evidence="1">
    <location>
        <begin position="166"/>
        <end position="204"/>
    </location>
</feature>
<name>A0ABR4CYE8_9HELO</name>
<accession>A0ABR4CYE8</accession>
<dbReference type="EMBL" id="JAZHXI010000002">
    <property type="protein sequence ID" value="KAL2074863.1"/>
    <property type="molecule type" value="Genomic_DNA"/>
</dbReference>
<proteinExistence type="predicted"/>
<feature type="region of interest" description="Disordered" evidence="2">
    <location>
        <begin position="134"/>
        <end position="154"/>
    </location>
</feature>
<dbReference type="Proteomes" id="UP001595075">
    <property type="component" value="Unassembled WGS sequence"/>
</dbReference>
<keyword evidence="1" id="KW-0175">Coiled coil</keyword>
<protein>
    <submittedName>
        <fullName evidence="3">Uncharacterized protein</fullName>
    </submittedName>
</protein>
<evidence type="ECO:0000256" key="2">
    <source>
        <dbReference type="SAM" id="MobiDB-lite"/>
    </source>
</evidence>
<evidence type="ECO:0000313" key="4">
    <source>
        <dbReference type="Proteomes" id="UP001595075"/>
    </source>
</evidence>
<keyword evidence="4" id="KW-1185">Reference proteome</keyword>
<feature type="compositionally biased region" description="Polar residues" evidence="2">
    <location>
        <begin position="242"/>
        <end position="256"/>
    </location>
</feature>
<comment type="caution">
    <text evidence="3">The sequence shown here is derived from an EMBL/GenBank/DDBJ whole genome shotgun (WGS) entry which is preliminary data.</text>
</comment>